<feature type="transmembrane region" description="Helical" evidence="1">
    <location>
        <begin position="51"/>
        <end position="70"/>
    </location>
</feature>
<proteinExistence type="predicted"/>
<name>A0A6A1VAD4_9ROSI</name>
<evidence type="ECO:0000313" key="3">
    <source>
        <dbReference type="Proteomes" id="UP000516437"/>
    </source>
</evidence>
<dbReference type="AlphaFoldDB" id="A0A6A1VAD4"/>
<gene>
    <name evidence="2" type="ORF">CJ030_MR6G023786</name>
</gene>
<evidence type="ECO:0000313" key="2">
    <source>
        <dbReference type="EMBL" id="KAB1209455.1"/>
    </source>
</evidence>
<organism evidence="2 3">
    <name type="scientific">Morella rubra</name>
    <name type="common">Chinese bayberry</name>
    <dbReference type="NCBI Taxonomy" id="262757"/>
    <lineage>
        <taxon>Eukaryota</taxon>
        <taxon>Viridiplantae</taxon>
        <taxon>Streptophyta</taxon>
        <taxon>Embryophyta</taxon>
        <taxon>Tracheophyta</taxon>
        <taxon>Spermatophyta</taxon>
        <taxon>Magnoliopsida</taxon>
        <taxon>eudicotyledons</taxon>
        <taxon>Gunneridae</taxon>
        <taxon>Pentapetalae</taxon>
        <taxon>rosids</taxon>
        <taxon>fabids</taxon>
        <taxon>Fagales</taxon>
        <taxon>Myricaceae</taxon>
        <taxon>Morella</taxon>
    </lineage>
</organism>
<dbReference type="Proteomes" id="UP000516437">
    <property type="component" value="Chromosome 6"/>
</dbReference>
<keyword evidence="1" id="KW-0472">Membrane</keyword>
<dbReference type="GO" id="GO:0016567">
    <property type="term" value="P:protein ubiquitination"/>
    <property type="evidence" value="ECO:0007669"/>
    <property type="project" value="TreeGrafter"/>
</dbReference>
<evidence type="ECO:0000256" key="1">
    <source>
        <dbReference type="SAM" id="Phobius"/>
    </source>
</evidence>
<protein>
    <submittedName>
        <fullName evidence="2">Uncharacterized protein</fullName>
    </submittedName>
</protein>
<comment type="caution">
    <text evidence="2">The sequence shown here is derived from an EMBL/GenBank/DDBJ whole genome shotgun (WGS) entry which is preliminary data.</text>
</comment>
<dbReference type="EMBL" id="RXIC02000024">
    <property type="protein sequence ID" value="KAB1209455.1"/>
    <property type="molecule type" value="Genomic_DNA"/>
</dbReference>
<dbReference type="GO" id="GO:0004842">
    <property type="term" value="F:ubiquitin-protein transferase activity"/>
    <property type="evidence" value="ECO:0007669"/>
    <property type="project" value="TreeGrafter"/>
</dbReference>
<keyword evidence="1" id="KW-1133">Transmembrane helix</keyword>
<dbReference type="InterPro" id="IPR033275">
    <property type="entry name" value="MARCH-like"/>
</dbReference>
<accession>A0A6A1VAD4</accession>
<dbReference type="PANTHER" id="PTHR23012:SF215">
    <property type="entry name" value="RING_FYVE_PHD ZINC FINGER SUPERFAMILY PROTEIN"/>
    <property type="match status" value="1"/>
</dbReference>
<feature type="transmembrane region" description="Helical" evidence="1">
    <location>
        <begin position="82"/>
        <end position="106"/>
    </location>
</feature>
<keyword evidence="3" id="KW-1185">Reference proteome</keyword>
<dbReference type="OrthoDB" id="264354at2759"/>
<dbReference type="Pfam" id="PF12428">
    <property type="entry name" value="DUF3675"/>
    <property type="match status" value="1"/>
</dbReference>
<dbReference type="GO" id="GO:0016020">
    <property type="term" value="C:membrane"/>
    <property type="evidence" value="ECO:0007669"/>
    <property type="project" value="TreeGrafter"/>
</dbReference>
<dbReference type="PANTHER" id="PTHR23012">
    <property type="entry name" value="RING/FYVE/PHD ZINC FINGER DOMAIN-CONTAINING"/>
    <property type="match status" value="1"/>
</dbReference>
<dbReference type="InterPro" id="IPR022143">
    <property type="entry name" value="DUF3675"/>
</dbReference>
<keyword evidence="1" id="KW-0812">Transmembrane</keyword>
<reference evidence="2 3" key="1">
    <citation type="journal article" date="2019" name="Plant Biotechnol. J.">
        <title>The red bayberry genome and genetic basis of sex determination.</title>
        <authorList>
            <person name="Jia H.M."/>
            <person name="Jia H.J."/>
            <person name="Cai Q.L."/>
            <person name="Wang Y."/>
            <person name="Zhao H.B."/>
            <person name="Yang W.F."/>
            <person name="Wang G.Y."/>
            <person name="Li Y.H."/>
            <person name="Zhan D.L."/>
            <person name="Shen Y.T."/>
            <person name="Niu Q.F."/>
            <person name="Chang L."/>
            <person name="Qiu J."/>
            <person name="Zhao L."/>
            <person name="Xie H.B."/>
            <person name="Fu W.Y."/>
            <person name="Jin J."/>
            <person name="Li X.W."/>
            <person name="Jiao Y."/>
            <person name="Zhou C.C."/>
            <person name="Tu T."/>
            <person name="Chai C.Y."/>
            <person name="Gao J.L."/>
            <person name="Fan L.J."/>
            <person name="van de Weg E."/>
            <person name="Wang J.Y."/>
            <person name="Gao Z.S."/>
        </authorList>
    </citation>
    <scope>NUCLEOTIDE SEQUENCE [LARGE SCALE GENOMIC DNA]</scope>
    <source>
        <tissue evidence="2">Leaves</tissue>
    </source>
</reference>
<sequence>MAMVMECEGWTISGTRLDLHDPRLLAMAAAERHLLEAEYDEYADTSANGAAFCRSAALILMALLLLRHALSLTTAEGEDDASTFFSLFLLRAAGFLLPCYIMAWAISILQRRRQRQEAAALAATEVAFMLQAGQHGGLQFTIAPGPAVTPHQEPLQ</sequence>